<reference evidence="4" key="1">
    <citation type="journal article" date="2020" name="Stud. Mycol.">
        <title>101 Dothideomycetes genomes: a test case for predicting lifestyles and emergence of pathogens.</title>
        <authorList>
            <person name="Haridas S."/>
            <person name="Albert R."/>
            <person name="Binder M."/>
            <person name="Bloem J."/>
            <person name="Labutti K."/>
            <person name="Salamov A."/>
            <person name="Andreopoulos B."/>
            <person name="Baker S."/>
            <person name="Barry K."/>
            <person name="Bills G."/>
            <person name="Bluhm B."/>
            <person name="Cannon C."/>
            <person name="Castanera R."/>
            <person name="Culley D."/>
            <person name="Daum C."/>
            <person name="Ezra D."/>
            <person name="Gonzalez J."/>
            <person name="Henrissat B."/>
            <person name="Kuo A."/>
            <person name="Liang C."/>
            <person name="Lipzen A."/>
            <person name="Lutzoni F."/>
            <person name="Magnuson J."/>
            <person name="Mondo S."/>
            <person name="Nolan M."/>
            <person name="Ohm R."/>
            <person name="Pangilinan J."/>
            <person name="Park H.-J."/>
            <person name="Ramirez L."/>
            <person name="Alfaro M."/>
            <person name="Sun H."/>
            <person name="Tritt A."/>
            <person name="Yoshinaga Y."/>
            <person name="Zwiers L.-H."/>
            <person name="Turgeon B."/>
            <person name="Goodwin S."/>
            <person name="Spatafora J."/>
            <person name="Crous P."/>
            <person name="Grigoriev I."/>
        </authorList>
    </citation>
    <scope>NUCLEOTIDE SEQUENCE</scope>
    <source>
        <strain evidence="4">CBS 175.79</strain>
    </source>
</reference>
<dbReference type="AlphaFoldDB" id="A0A6A5YA86"/>
<dbReference type="GO" id="GO:0005634">
    <property type="term" value="C:nucleus"/>
    <property type="evidence" value="ECO:0007669"/>
    <property type="project" value="TreeGrafter"/>
</dbReference>
<dbReference type="InterPro" id="IPR035979">
    <property type="entry name" value="RBD_domain_sf"/>
</dbReference>
<evidence type="ECO:0000256" key="1">
    <source>
        <dbReference type="ARBA" id="ARBA00022884"/>
    </source>
</evidence>
<keyword evidence="5" id="KW-1185">Reference proteome</keyword>
<organism evidence="4 5">
    <name type="scientific">Aaosphaeria arxii CBS 175.79</name>
    <dbReference type="NCBI Taxonomy" id="1450172"/>
    <lineage>
        <taxon>Eukaryota</taxon>
        <taxon>Fungi</taxon>
        <taxon>Dikarya</taxon>
        <taxon>Ascomycota</taxon>
        <taxon>Pezizomycotina</taxon>
        <taxon>Dothideomycetes</taxon>
        <taxon>Pleosporomycetidae</taxon>
        <taxon>Pleosporales</taxon>
        <taxon>Pleosporales incertae sedis</taxon>
        <taxon>Aaosphaeria</taxon>
    </lineage>
</organism>
<proteinExistence type="predicted"/>
<dbReference type="SMART" id="SM00360">
    <property type="entry name" value="RRM"/>
    <property type="match status" value="1"/>
</dbReference>
<dbReference type="GO" id="GO:0003729">
    <property type="term" value="F:mRNA binding"/>
    <property type="evidence" value="ECO:0007669"/>
    <property type="project" value="TreeGrafter"/>
</dbReference>
<dbReference type="InterPro" id="IPR050374">
    <property type="entry name" value="RRT5_SRSF_SR"/>
</dbReference>
<dbReference type="OrthoDB" id="1049195at2759"/>
<accession>A0A6A5YA86</accession>
<sequence>MSPPGTGSENYMVIASGLINNAPFLADWQQFKDFLRRIVEYQPGWTEVLQGPRKGEKQGWCRIDRRDDAETAYEEFASKRGILVHLFKTSRTNEEYRMLKCNCWPHFPDMSEHGHSPHRSGINVGGVNQYVASVRGAATPRCVAPTASMYTFPTYSQAPLYNTYSTHANYPVHTVAAPMGAQHMPMYSATASGIPVNVRHGAMITEARGIFLSNLNYSVKPSDLNTLLQTVGRPVESKLHRDTRTGTFRGNATAKFTTKEEAMFAVAHLNNREHMGMNIKVRLDTDATVVAQVQAPVIVNGSVSGA</sequence>
<protein>
    <recommendedName>
        <fullName evidence="3">RRM domain-containing protein</fullName>
    </recommendedName>
</protein>
<dbReference type="PROSITE" id="PS50102">
    <property type="entry name" value="RRM"/>
    <property type="match status" value="1"/>
</dbReference>
<gene>
    <name evidence="4" type="ORF">BU24DRAFT_363190</name>
</gene>
<dbReference type="CDD" id="cd00590">
    <property type="entry name" value="RRM_SF"/>
    <property type="match status" value="1"/>
</dbReference>
<keyword evidence="1 2" id="KW-0694">RNA-binding</keyword>
<dbReference type="Pfam" id="PF00076">
    <property type="entry name" value="RRM_1"/>
    <property type="match status" value="1"/>
</dbReference>
<evidence type="ECO:0000313" key="4">
    <source>
        <dbReference type="EMBL" id="KAF2022133.1"/>
    </source>
</evidence>
<dbReference type="InterPro" id="IPR000504">
    <property type="entry name" value="RRM_dom"/>
</dbReference>
<evidence type="ECO:0000256" key="2">
    <source>
        <dbReference type="PROSITE-ProRule" id="PRU00176"/>
    </source>
</evidence>
<dbReference type="GeneID" id="54281600"/>
<dbReference type="SUPFAM" id="SSF54928">
    <property type="entry name" value="RNA-binding domain, RBD"/>
    <property type="match status" value="1"/>
</dbReference>
<dbReference type="EMBL" id="ML978066">
    <property type="protein sequence ID" value="KAF2022133.1"/>
    <property type="molecule type" value="Genomic_DNA"/>
</dbReference>
<name>A0A6A5YA86_9PLEO</name>
<evidence type="ECO:0000313" key="5">
    <source>
        <dbReference type="Proteomes" id="UP000799778"/>
    </source>
</evidence>
<feature type="domain" description="RRM" evidence="3">
    <location>
        <begin position="208"/>
        <end position="286"/>
    </location>
</feature>
<evidence type="ECO:0000259" key="3">
    <source>
        <dbReference type="PROSITE" id="PS50102"/>
    </source>
</evidence>
<dbReference type="RefSeq" id="XP_033390472.1">
    <property type="nucleotide sequence ID" value="XM_033524203.1"/>
</dbReference>
<dbReference type="InterPro" id="IPR012677">
    <property type="entry name" value="Nucleotide-bd_a/b_plait_sf"/>
</dbReference>
<dbReference type="Gene3D" id="3.30.70.330">
    <property type="match status" value="1"/>
</dbReference>
<dbReference type="GO" id="GO:0005737">
    <property type="term" value="C:cytoplasm"/>
    <property type="evidence" value="ECO:0007669"/>
    <property type="project" value="TreeGrafter"/>
</dbReference>
<dbReference type="Proteomes" id="UP000799778">
    <property type="component" value="Unassembled WGS sequence"/>
</dbReference>
<dbReference type="PANTHER" id="PTHR23003">
    <property type="entry name" value="RNA RECOGNITION MOTIF RRM DOMAIN CONTAINING PROTEIN"/>
    <property type="match status" value="1"/>
</dbReference>